<evidence type="ECO:0008006" key="5">
    <source>
        <dbReference type="Google" id="ProtNLM"/>
    </source>
</evidence>
<accession>A0A101RZX4</accession>
<proteinExistence type="predicted"/>
<name>A0A101RZX4_9ACTN</name>
<feature type="transmembrane region" description="Helical" evidence="2">
    <location>
        <begin position="57"/>
        <end position="75"/>
    </location>
</feature>
<keyword evidence="2" id="KW-0812">Transmembrane</keyword>
<comment type="caution">
    <text evidence="3">The sequence shown here is derived from an EMBL/GenBank/DDBJ whole genome shotgun (WGS) entry which is preliminary data.</text>
</comment>
<feature type="transmembrane region" description="Helical" evidence="2">
    <location>
        <begin position="26"/>
        <end position="45"/>
    </location>
</feature>
<evidence type="ECO:0000256" key="1">
    <source>
        <dbReference type="SAM" id="MobiDB-lite"/>
    </source>
</evidence>
<evidence type="ECO:0000256" key="2">
    <source>
        <dbReference type="SAM" id="Phobius"/>
    </source>
</evidence>
<organism evidence="3 4">
    <name type="scientific">Streptomyces canus</name>
    <dbReference type="NCBI Taxonomy" id="58343"/>
    <lineage>
        <taxon>Bacteria</taxon>
        <taxon>Bacillati</taxon>
        <taxon>Actinomycetota</taxon>
        <taxon>Actinomycetes</taxon>
        <taxon>Kitasatosporales</taxon>
        <taxon>Streptomycetaceae</taxon>
        <taxon>Streptomyces</taxon>
        <taxon>Streptomyces aurantiacus group</taxon>
    </lineage>
</organism>
<protein>
    <recommendedName>
        <fullName evidence="5">PH domain-containing protein</fullName>
    </recommendedName>
</protein>
<dbReference type="STRING" id="58343.AQJ46_27650"/>
<feature type="region of interest" description="Disordered" evidence="1">
    <location>
        <begin position="162"/>
        <end position="183"/>
    </location>
</feature>
<dbReference type="EMBL" id="LMWU01000028">
    <property type="protein sequence ID" value="KUN64894.1"/>
    <property type="molecule type" value="Genomic_DNA"/>
</dbReference>
<gene>
    <name evidence="3" type="ORF">AQJ46_27650</name>
</gene>
<sequence>MGLVERSQVRSVPERVRYRLTRLQRVLPVLPLLVVFTGAHVWGWLDGAPLGTEVAETFGMWAVMPIVLLIAGRYFGVTLTQSTAVVHSLRRRTIQWAEIQAIHMEPYQGTRTVVIYEAGGRRTRLRAPLSGFLAWDSGFDEKFHTIGMWWLEHRGPDWAAVPPPSAFGKGASAPPRDPFAPPA</sequence>
<keyword evidence="2" id="KW-0472">Membrane</keyword>
<keyword evidence="2" id="KW-1133">Transmembrane helix</keyword>
<reference evidence="3 4" key="1">
    <citation type="submission" date="2015-10" db="EMBL/GenBank/DDBJ databases">
        <title>Draft genome sequence of Streptomyces canus DSM 40017, type strain for the species Streptomyces canus.</title>
        <authorList>
            <person name="Ruckert C."/>
            <person name="Winkler A."/>
            <person name="Kalinowski J."/>
            <person name="Kampfer P."/>
            <person name="Glaeser S."/>
        </authorList>
    </citation>
    <scope>NUCLEOTIDE SEQUENCE [LARGE SCALE GENOMIC DNA]</scope>
    <source>
        <strain evidence="3 4">DSM 40017</strain>
    </source>
</reference>
<evidence type="ECO:0000313" key="3">
    <source>
        <dbReference type="EMBL" id="KUN64894.1"/>
    </source>
</evidence>
<dbReference type="AlphaFoldDB" id="A0A101RZX4"/>
<dbReference type="Proteomes" id="UP000053669">
    <property type="component" value="Unassembled WGS sequence"/>
</dbReference>
<evidence type="ECO:0000313" key="4">
    <source>
        <dbReference type="Proteomes" id="UP000053669"/>
    </source>
</evidence>